<evidence type="ECO:0000256" key="2">
    <source>
        <dbReference type="SAM" id="SignalP"/>
    </source>
</evidence>
<dbReference type="Pfam" id="PF05239">
    <property type="entry name" value="PRC"/>
    <property type="match status" value="1"/>
</dbReference>
<dbReference type="Gene3D" id="2.30.30.240">
    <property type="entry name" value="PRC-barrel domain"/>
    <property type="match status" value="1"/>
</dbReference>
<proteinExistence type="predicted"/>
<dbReference type="PANTHER" id="PTHR36505:SF1">
    <property type="entry name" value="BLR1072 PROTEIN"/>
    <property type="match status" value="1"/>
</dbReference>
<evidence type="ECO:0000256" key="1">
    <source>
        <dbReference type="SAM" id="MobiDB-lite"/>
    </source>
</evidence>
<dbReference type="AlphaFoldDB" id="A0A1B1UDQ3"/>
<dbReference type="InterPro" id="IPR011033">
    <property type="entry name" value="PRC_barrel-like_sf"/>
</dbReference>
<dbReference type="PANTHER" id="PTHR36505">
    <property type="entry name" value="BLR1072 PROTEIN"/>
    <property type="match status" value="1"/>
</dbReference>
<dbReference type="RefSeq" id="WP_065728146.1">
    <property type="nucleotide sequence ID" value="NZ_CP016428.1"/>
</dbReference>
<feature type="compositionally biased region" description="Low complexity" evidence="1">
    <location>
        <begin position="35"/>
        <end position="55"/>
    </location>
</feature>
<sequence>MRRLLCAASAALLMTSAAMAQDASKKSTETNKNNPAAAPTTTQGQGQGSATQAQSNKAQEDASPGIRSVDQATASLRMTFYAVQPADMRASKLIGTNVYNLTNENVGEVEDLIIDNGKTVKAVIISVGGFLGIGDRNIAVQPGSVVLSEKSDGSARVVINTTKEDLKNAPAFNFADVDKAGSASSAGTTGASSQPAQGGDKSAPEK</sequence>
<dbReference type="SUPFAM" id="SSF50346">
    <property type="entry name" value="PRC-barrel domain"/>
    <property type="match status" value="1"/>
</dbReference>
<feature type="region of interest" description="Disordered" evidence="1">
    <location>
        <begin position="23"/>
        <end position="66"/>
    </location>
</feature>
<dbReference type="Proteomes" id="UP000092839">
    <property type="component" value="Chromosome"/>
</dbReference>
<name>A0A1B1UDQ3_9BRAD</name>
<keyword evidence="2" id="KW-0732">Signal</keyword>
<feature type="signal peptide" evidence="2">
    <location>
        <begin position="1"/>
        <end position="20"/>
    </location>
</feature>
<evidence type="ECO:0000259" key="3">
    <source>
        <dbReference type="Pfam" id="PF05239"/>
    </source>
</evidence>
<dbReference type="STRING" id="1274631.LMTR13_12510"/>
<dbReference type="KEGG" id="bic:LMTR13_12510"/>
<feature type="compositionally biased region" description="Low complexity" evidence="1">
    <location>
        <begin position="180"/>
        <end position="193"/>
    </location>
</feature>
<organism evidence="4 5">
    <name type="scientific">Bradyrhizobium icense</name>
    <dbReference type="NCBI Taxonomy" id="1274631"/>
    <lineage>
        <taxon>Bacteria</taxon>
        <taxon>Pseudomonadati</taxon>
        <taxon>Pseudomonadota</taxon>
        <taxon>Alphaproteobacteria</taxon>
        <taxon>Hyphomicrobiales</taxon>
        <taxon>Nitrobacteraceae</taxon>
        <taxon>Bradyrhizobium</taxon>
    </lineage>
</organism>
<keyword evidence="5" id="KW-1185">Reference proteome</keyword>
<feature type="region of interest" description="Disordered" evidence="1">
    <location>
        <begin position="180"/>
        <end position="206"/>
    </location>
</feature>
<protein>
    <recommendedName>
        <fullName evidence="3">PRC-barrel domain-containing protein</fullName>
    </recommendedName>
</protein>
<feature type="domain" description="PRC-barrel" evidence="3">
    <location>
        <begin position="88"/>
        <end position="166"/>
    </location>
</feature>
<accession>A0A1B1UDQ3</accession>
<reference evidence="4 5" key="1">
    <citation type="submission" date="2016-07" db="EMBL/GenBank/DDBJ databases">
        <title>Complete genome sequence of Bradyrhizobium icense LMTR 13T, a potential inoculant strain isolated from lima bean (Phaseolus lunatus) in Peru.</title>
        <authorList>
            <person name="Ormeno-Orrillo E."/>
            <person name="Duran D."/>
            <person name="Rogel M.A."/>
            <person name="Rey L."/>
            <person name="Imperial J."/>
            <person name="Ruiz-Argueso T."/>
            <person name="Martinez-Romero E."/>
        </authorList>
    </citation>
    <scope>NUCLEOTIDE SEQUENCE [LARGE SCALE GENOMIC DNA]</scope>
    <source>
        <strain evidence="4 5">LMTR 13</strain>
    </source>
</reference>
<evidence type="ECO:0000313" key="5">
    <source>
        <dbReference type="Proteomes" id="UP000092839"/>
    </source>
</evidence>
<gene>
    <name evidence="4" type="ORF">LMTR13_12510</name>
</gene>
<dbReference type="EMBL" id="CP016428">
    <property type="protein sequence ID" value="ANW00875.1"/>
    <property type="molecule type" value="Genomic_DNA"/>
</dbReference>
<dbReference type="InterPro" id="IPR027275">
    <property type="entry name" value="PRC-brl_dom"/>
</dbReference>
<feature type="chain" id="PRO_5008530399" description="PRC-barrel domain-containing protein" evidence="2">
    <location>
        <begin position="21"/>
        <end position="206"/>
    </location>
</feature>
<evidence type="ECO:0000313" key="4">
    <source>
        <dbReference type="EMBL" id="ANW00875.1"/>
    </source>
</evidence>